<keyword evidence="5" id="KW-1185">Reference proteome</keyword>
<dbReference type="EMBL" id="CP017111">
    <property type="protein sequence ID" value="AOO65694.1"/>
    <property type="molecule type" value="Genomic_DNA"/>
</dbReference>
<sequence>MKIKNILSIVLLLCLSLFANEKQKLVFAVNPYKTTPELQTIHAELIGYLEKALDREIVFVVSKDYNHLVTLIEQGSVDIASISPKLFATLRLKEPEAHYLATIKFADSQGNVRSSYHSLIVTLSDSSIQTFADLRGKSFGFTDVDSTSGYLYPQFMMRQNGIDPEKELGKIYMLKKHPKIIQALFEKSIEAGAVVDGVYRALSKEEKEKIRILATSEEIPYDLMIASKQMDKAFVTKIRALLLAFHSTPSSTFSIAGFEEKSLFLYDRLRDLE</sequence>
<dbReference type="Pfam" id="PF12974">
    <property type="entry name" value="Phosphonate-bd"/>
    <property type="match status" value="1"/>
</dbReference>
<dbReference type="Gene3D" id="3.40.190.10">
    <property type="entry name" value="Periplasmic binding protein-like II"/>
    <property type="match status" value="2"/>
</dbReference>
<dbReference type="PANTHER" id="PTHR35841">
    <property type="entry name" value="PHOSPHONATES-BINDING PERIPLASMIC PROTEIN"/>
    <property type="match status" value="1"/>
</dbReference>
<accession>A0A1D7TL97</accession>
<dbReference type="AlphaFoldDB" id="A0A1D7TL97"/>
<evidence type="ECO:0000256" key="2">
    <source>
        <dbReference type="ARBA" id="ARBA00022729"/>
    </source>
</evidence>
<dbReference type="RefSeq" id="WP_069478347.1">
    <property type="nucleotide sequence ID" value="NZ_CP017111.1"/>
</dbReference>
<dbReference type="STRING" id="1193502.SHALO_1923"/>
<dbReference type="GO" id="GO:0055085">
    <property type="term" value="P:transmembrane transport"/>
    <property type="evidence" value="ECO:0007669"/>
    <property type="project" value="InterPro"/>
</dbReference>
<dbReference type="InterPro" id="IPR005770">
    <property type="entry name" value="PhnD"/>
</dbReference>
<dbReference type="NCBIfam" id="TIGR01098">
    <property type="entry name" value="3A0109s03R"/>
    <property type="match status" value="1"/>
</dbReference>
<keyword evidence="2 3" id="KW-0732">Signal</keyword>
<organism evidence="4 5">
    <name type="scientific">Sulfurospirillum halorespirans DSM 13726</name>
    <dbReference type="NCBI Taxonomy" id="1193502"/>
    <lineage>
        <taxon>Bacteria</taxon>
        <taxon>Pseudomonadati</taxon>
        <taxon>Campylobacterota</taxon>
        <taxon>Epsilonproteobacteria</taxon>
        <taxon>Campylobacterales</taxon>
        <taxon>Sulfurospirillaceae</taxon>
        <taxon>Sulfurospirillum</taxon>
    </lineage>
</organism>
<dbReference type="Proteomes" id="UP000094609">
    <property type="component" value="Chromosome"/>
</dbReference>
<proteinExistence type="inferred from homology"/>
<protein>
    <submittedName>
        <fullName evidence="4">Phosphonate-binding periplasmic protein</fullName>
    </submittedName>
</protein>
<feature type="chain" id="PRO_5009099538" evidence="3">
    <location>
        <begin position="20"/>
        <end position="273"/>
    </location>
</feature>
<dbReference type="KEGG" id="shal:SHALO_1923"/>
<evidence type="ECO:0000256" key="1">
    <source>
        <dbReference type="ARBA" id="ARBA00007162"/>
    </source>
</evidence>
<evidence type="ECO:0000313" key="5">
    <source>
        <dbReference type="Proteomes" id="UP000094609"/>
    </source>
</evidence>
<dbReference type="SUPFAM" id="SSF53850">
    <property type="entry name" value="Periplasmic binding protein-like II"/>
    <property type="match status" value="1"/>
</dbReference>
<evidence type="ECO:0000313" key="4">
    <source>
        <dbReference type="EMBL" id="AOO65694.1"/>
    </source>
</evidence>
<reference evidence="5" key="1">
    <citation type="submission" date="2016-08" db="EMBL/GenBank/DDBJ databases">
        <title>Complete genome sequence of the organohalide-respiring Epsilonproteobacterium Sulfurospirillum halorespirans.</title>
        <authorList>
            <person name="Goris T."/>
            <person name="Zimmermann J."/>
            <person name="Schenz B."/>
            <person name="Lemos M."/>
            <person name="Hackermueller J."/>
            <person name="Diekert G."/>
        </authorList>
    </citation>
    <scope>NUCLEOTIDE SEQUENCE [LARGE SCALE GENOMIC DNA]</scope>
    <source>
        <strain>DSM 13726</strain>
        <strain evidence="5">PCE-M2</strain>
    </source>
</reference>
<evidence type="ECO:0000256" key="3">
    <source>
        <dbReference type="SAM" id="SignalP"/>
    </source>
</evidence>
<gene>
    <name evidence="4" type="ORF">SHALO_1923</name>
</gene>
<comment type="similarity">
    <text evidence="1">Belongs to the phosphate/phosphite/phosphonate binding protein family.</text>
</comment>
<feature type="signal peptide" evidence="3">
    <location>
        <begin position="1"/>
        <end position="19"/>
    </location>
</feature>
<name>A0A1D7TL97_9BACT</name>
<dbReference type="GO" id="GO:0043190">
    <property type="term" value="C:ATP-binding cassette (ABC) transporter complex"/>
    <property type="evidence" value="ECO:0007669"/>
    <property type="project" value="InterPro"/>
</dbReference>
<dbReference type="PANTHER" id="PTHR35841:SF1">
    <property type="entry name" value="PHOSPHONATES-BINDING PERIPLASMIC PROTEIN"/>
    <property type="match status" value="1"/>
</dbReference>
<dbReference type="PATRIC" id="fig|1193502.14.peg.1954"/>